<gene>
    <name evidence="1" type="ORF">METZ01_LOCUS111955</name>
</gene>
<evidence type="ECO:0000313" key="1">
    <source>
        <dbReference type="EMBL" id="SVA59101.1"/>
    </source>
</evidence>
<dbReference type="SUPFAM" id="SSF50475">
    <property type="entry name" value="FMN-binding split barrel"/>
    <property type="match status" value="1"/>
</dbReference>
<dbReference type="EMBL" id="UINC01013727">
    <property type="protein sequence ID" value="SVA59101.1"/>
    <property type="molecule type" value="Genomic_DNA"/>
</dbReference>
<sequence length="144" mass="16988">MAKQELWSASVFYVSDKELNIYFISFDQSKHIQGISQNRRVSATINQDVSDWMQIKGLQLQGSVNKLPEHKREAVLNVYRQKFSSIHRLLELPETEDEKKIAEQFRSISVFRFKPDWIRLLDNSLGFGSKEEIELKNQTWLIKE</sequence>
<dbReference type="Gene3D" id="2.30.110.10">
    <property type="entry name" value="Electron Transport, Fmn-binding Protein, Chain A"/>
    <property type="match status" value="1"/>
</dbReference>
<proteinExistence type="predicted"/>
<accession>A0A381X3N6</accession>
<evidence type="ECO:0008006" key="2">
    <source>
        <dbReference type="Google" id="ProtNLM"/>
    </source>
</evidence>
<name>A0A381X3N6_9ZZZZ</name>
<protein>
    <recommendedName>
        <fullName evidence="2">Pyridoxamine 5'-phosphate oxidase putative domain-containing protein</fullName>
    </recommendedName>
</protein>
<dbReference type="AlphaFoldDB" id="A0A381X3N6"/>
<reference evidence="1" key="1">
    <citation type="submission" date="2018-05" db="EMBL/GenBank/DDBJ databases">
        <authorList>
            <person name="Lanie J.A."/>
            <person name="Ng W.-L."/>
            <person name="Kazmierczak K.M."/>
            <person name="Andrzejewski T.M."/>
            <person name="Davidsen T.M."/>
            <person name="Wayne K.J."/>
            <person name="Tettelin H."/>
            <person name="Glass J.I."/>
            <person name="Rusch D."/>
            <person name="Podicherti R."/>
            <person name="Tsui H.-C.T."/>
            <person name="Winkler M.E."/>
        </authorList>
    </citation>
    <scope>NUCLEOTIDE SEQUENCE</scope>
</reference>
<organism evidence="1">
    <name type="scientific">marine metagenome</name>
    <dbReference type="NCBI Taxonomy" id="408172"/>
    <lineage>
        <taxon>unclassified sequences</taxon>
        <taxon>metagenomes</taxon>
        <taxon>ecological metagenomes</taxon>
    </lineage>
</organism>
<dbReference type="InterPro" id="IPR012349">
    <property type="entry name" value="Split_barrel_FMN-bd"/>
</dbReference>